<reference evidence="11 12" key="1">
    <citation type="submission" date="2017-08" db="EMBL/GenBank/DDBJ databases">
        <authorList>
            <person name="Park S.-J."/>
            <person name="Kim H."/>
        </authorList>
    </citation>
    <scope>NUCLEOTIDE SEQUENCE [LARGE SCALE GENOMIC DNA]</scope>
    <source>
        <strain evidence="12">ye3</strain>
    </source>
</reference>
<feature type="active site" evidence="9">
    <location>
        <position position="324"/>
    </location>
</feature>
<keyword evidence="4" id="KW-0677">Repeat</keyword>
<dbReference type="InterPro" id="IPR025202">
    <property type="entry name" value="PLD-like_dom"/>
</dbReference>
<dbReference type="GO" id="GO:0032049">
    <property type="term" value="P:cardiolipin biosynthetic process"/>
    <property type="evidence" value="ECO:0007669"/>
    <property type="project" value="InterPro"/>
</dbReference>
<dbReference type="InterPro" id="IPR030872">
    <property type="entry name" value="Cardiolipin_synth_ClsB"/>
</dbReference>
<dbReference type="AlphaFoldDB" id="A0A410GFC6"/>
<comment type="catalytic activity">
    <reaction evidence="9">
        <text>2 a 1,2-diacyl-sn-glycero-3-phospho-(1'-sn-glycerol) = a cardiolipin + glycerol</text>
        <dbReference type="Rhea" id="RHEA:31451"/>
        <dbReference type="ChEBI" id="CHEBI:17754"/>
        <dbReference type="ChEBI" id="CHEBI:62237"/>
        <dbReference type="ChEBI" id="CHEBI:64716"/>
    </reaction>
</comment>
<keyword evidence="7 9" id="KW-0594">Phospholipid biosynthesis</keyword>
<feature type="active site" evidence="9">
    <location>
        <position position="319"/>
    </location>
</feature>
<dbReference type="SMART" id="SM00155">
    <property type="entry name" value="PLDc"/>
    <property type="match status" value="2"/>
</dbReference>
<evidence type="ECO:0000256" key="8">
    <source>
        <dbReference type="ARBA" id="ARBA00023264"/>
    </source>
</evidence>
<evidence type="ECO:0000256" key="4">
    <source>
        <dbReference type="ARBA" id="ARBA00022737"/>
    </source>
</evidence>
<dbReference type="OrthoDB" id="9762009at2"/>
<comment type="subcellular location">
    <subcellularLocation>
        <location evidence="9">Cell membrane</location>
        <topology evidence="9">Peripheral membrane protein</topology>
    </subcellularLocation>
</comment>
<evidence type="ECO:0000256" key="2">
    <source>
        <dbReference type="ARBA" id="ARBA00022516"/>
    </source>
</evidence>
<dbReference type="GO" id="GO:0005886">
    <property type="term" value="C:plasma membrane"/>
    <property type="evidence" value="ECO:0007669"/>
    <property type="project" value="UniProtKB-SubCell"/>
</dbReference>
<keyword evidence="1 9" id="KW-1003">Cell membrane</keyword>
<evidence type="ECO:0000256" key="1">
    <source>
        <dbReference type="ARBA" id="ARBA00022475"/>
    </source>
</evidence>
<sequence length="409" mass="47206">MAFSQVKLNWHEGNRIDLLRNGEDFFPALCKSIDEARRLVHLETYIFNLDKTGLLVLEHLQKACERGVKVRVVLDGFGSQEHGADIVQRLAAMGAQSRVYRPEPKGLRAVRFTLRRLRRMHRKITLVDNEVAFIGGINILDDYEDVPDDGAGPRPRFDFAVRVQGPIVADVIKAQRALWLRMAWRRRDDWAAFYQRIKHVAERRRKFYAQHLPAFEPGRRAALLLRDNLRYRQTIENVYLATMAQAQSEILIANAYFFPGRRLRKALEDASRRGVRVRLLLQGRSEYPMQYRACRYMYCKLLDDGIEIHEYQPSYLHAKVAVIDNCAMVGSSNLDPFSLLLAREANVYIEDVDFARELREALEMEMQSNCAPVTAEALQKRSRFGAWADAFSYFMLRAGVALTGKASEY</sequence>
<dbReference type="Gene3D" id="3.30.870.10">
    <property type="entry name" value="Endonuclease Chain A"/>
    <property type="match status" value="2"/>
</dbReference>
<dbReference type="CDD" id="cd09159">
    <property type="entry name" value="PLDc_ybhO_like_2"/>
    <property type="match status" value="1"/>
</dbReference>
<dbReference type="PANTHER" id="PTHR21248">
    <property type="entry name" value="CARDIOLIPIN SYNTHASE"/>
    <property type="match status" value="1"/>
</dbReference>
<comment type="similarity">
    <text evidence="9">Belongs to the phospholipase D family. Cardiolipin synthase subfamily. ClsB sub-subfamily.</text>
</comment>
<evidence type="ECO:0000313" key="11">
    <source>
        <dbReference type="EMBL" id="QAA95003.1"/>
    </source>
</evidence>
<dbReference type="SUPFAM" id="SSF56024">
    <property type="entry name" value="Phospholipase D/nuclease"/>
    <property type="match status" value="2"/>
</dbReference>
<dbReference type="EMBL" id="CP022987">
    <property type="protein sequence ID" value="QAA95003.1"/>
    <property type="molecule type" value="Genomic_DNA"/>
</dbReference>
<dbReference type="HAMAP" id="MF_01917">
    <property type="entry name" value="Cardiolipin_synth_ClsB"/>
    <property type="match status" value="1"/>
</dbReference>
<evidence type="ECO:0000256" key="3">
    <source>
        <dbReference type="ARBA" id="ARBA00022679"/>
    </source>
</evidence>
<feature type="domain" description="PLD phosphodiesterase" evidence="10">
    <location>
        <begin position="312"/>
        <end position="338"/>
    </location>
</feature>
<dbReference type="CDD" id="cd09110">
    <property type="entry name" value="PLDc_CLS_1"/>
    <property type="match status" value="1"/>
</dbReference>
<dbReference type="KEGG" id="pus:CKA81_14915"/>
<dbReference type="GO" id="GO:0008808">
    <property type="term" value="F:cardiolipin synthase activity"/>
    <property type="evidence" value="ECO:0007669"/>
    <property type="project" value="InterPro"/>
</dbReference>
<feature type="active site" evidence="9">
    <location>
        <position position="128"/>
    </location>
</feature>
<gene>
    <name evidence="9" type="primary">clsB</name>
    <name evidence="11" type="ORF">CKA81_14915</name>
</gene>
<dbReference type="EC" id="2.7.8.-" evidence="9"/>
<keyword evidence="8 9" id="KW-1208">Phospholipid metabolism</keyword>
<keyword evidence="3 9" id="KW-0808">Transferase</keyword>
<dbReference type="NCBIfam" id="NF008427">
    <property type="entry name" value="PRK11263.1"/>
    <property type="match status" value="1"/>
</dbReference>
<keyword evidence="6 9" id="KW-0472">Membrane</keyword>
<feature type="active site" evidence="9">
    <location>
        <position position="123"/>
    </location>
</feature>
<keyword evidence="5 9" id="KW-0443">Lipid metabolism</keyword>
<feature type="active site" evidence="9">
    <location>
        <position position="317"/>
    </location>
</feature>
<dbReference type="InterPro" id="IPR001736">
    <property type="entry name" value="PLipase_D/transphosphatidylase"/>
</dbReference>
<dbReference type="PROSITE" id="PS50035">
    <property type="entry name" value="PLD"/>
    <property type="match status" value="2"/>
</dbReference>
<evidence type="ECO:0000313" key="12">
    <source>
        <dbReference type="Proteomes" id="UP000283474"/>
    </source>
</evidence>
<protein>
    <recommendedName>
        <fullName evidence="9">Cardiolipin synthase B</fullName>
        <shortName evidence="9">CL synthase</shortName>
        <ecNumber evidence="9">2.7.8.-</ecNumber>
    </recommendedName>
</protein>
<evidence type="ECO:0000256" key="6">
    <source>
        <dbReference type="ARBA" id="ARBA00023136"/>
    </source>
</evidence>
<dbReference type="RefSeq" id="WP_128355994.1">
    <property type="nucleotide sequence ID" value="NZ_CP022987.1"/>
</dbReference>
<evidence type="ECO:0000259" key="10">
    <source>
        <dbReference type="PROSITE" id="PS50035"/>
    </source>
</evidence>
<evidence type="ECO:0000256" key="5">
    <source>
        <dbReference type="ARBA" id="ARBA00023098"/>
    </source>
</evidence>
<keyword evidence="2 9" id="KW-0444">Lipid biosynthesis</keyword>
<feature type="active site" evidence="9">
    <location>
        <position position="121"/>
    </location>
</feature>
<dbReference type="Pfam" id="PF13091">
    <property type="entry name" value="PLDc_2"/>
    <property type="match status" value="2"/>
</dbReference>
<proteinExistence type="inferred from homology"/>
<feature type="domain" description="PLD phosphodiesterase" evidence="10">
    <location>
        <begin position="116"/>
        <end position="143"/>
    </location>
</feature>
<comment type="function">
    <text evidence="9">Catalyzes the phosphatidyl group transfer from one phosphatidylglycerol molecule to another to form cardiolipin (CL) (diphosphatidylglycerol) and glycerol.</text>
</comment>
<evidence type="ECO:0000256" key="7">
    <source>
        <dbReference type="ARBA" id="ARBA00023209"/>
    </source>
</evidence>
<keyword evidence="12" id="KW-1185">Reference proteome</keyword>
<organism evidence="11 12">
    <name type="scientific">Pollutimonas thiosulfatoxidans</name>
    <dbReference type="NCBI Taxonomy" id="2028345"/>
    <lineage>
        <taxon>Bacteria</taxon>
        <taxon>Pseudomonadati</taxon>
        <taxon>Pseudomonadota</taxon>
        <taxon>Betaproteobacteria</taxon>
        <taxon>Burkholderiales</taxon>
        <taxon>Alcaligenaceae</taxon>
        <taxon>Pollutimonas</taxon>
    </lineage>
</organism>
<name>A0A410GFC6_9BURK</name>
<accession>A0A410GFC6</accession>
<dbReference type="Proteomes" id="UP000283474">
    <property type="component" value="Chromosome"/>
</dbReference>
<evidence type="ECO:0000256" key="9">
    <source>
        <dbReference type="HAMAP-Rule" id="MF_01917"/>
    </source>
</evidence>
<dbReference type="PANTHER" id="PTHR21248:SF23">
    <property type="entry name" value="CARDIOLIPIN SYNTHASE B"/>
    <property type="match status" value="1"/>
</dbReference>